<gene>
    <name evidence="2" type="ORF">Pfra01_002054900</name>
</gene>
<dbReference type="InterPro" id="IPR018289">
    <property type="entry name" value="MULE_transposase_dom"/>
</dbReference>
<dbReference type="AlphaFoldDB" id="A0A9W7D4I6"/>
<accession>A0A9W7D4I6</accession>
<protein>
    <submittedName>
        <fullName evidence="2">Unnamed protein product</fullName>
    </submittedName>
</protein>
<evidence type="ECO:0000313" key="2">
    <source>
        <dbReference type="EMBL" id="GMF51077.1"/>
    </source>
</evidence>
<proteinExistence type="predicted"/>
<evidence type="ECO:0000259" key="1">
    <source>
        <dbReference type="Pfam" id="PF10551"/>
    </source>
</evidence>
<comment type="caution">
    <text evidence="2">The sequence shown here is derived from an EMBL/GenBank/DDBJ whole genome shotgun (WGS) entry which is preliminary data.</text>
</comment>
<sequence length="158" mass="18122">MRIRRSVARKFAVPLEELPSLVTFQNYVNHFARTQLDNPERVDDIRKWVDEKTFTEDEGMTEPFTFTWESDVNGNPVVGDGSDESPFIVGRSTKGLMVRLAVPPEHFVLHIDATYKLNRLDYPVIVVGVSDRPHGFHLVAFFVVSQEVEDIYTAALRR</sequence>
<name>A0A9W7D4I6_9STRA</name>
<reference evidence="2" key="1">
    <citation type="submission" date="2023-04" db="EMBL/GenBank/DDBJ databases">
        <title>Phytophthora fragariaefolia NBRC 109709.</title>
        <authorList>
            <person name="Ichikawa N."/>
            <person name="Sato H."/>
            <person name="Tonouchi N."/>
        </authorList>
    </citation>
    <scope>NUCLEOTIDE SEQUENCE</scope>
    <source>
        <strain evidence="2">NBRC 109709</strain>
    </source>
</reference>
<dbReference type="OrthoDB" id="119028at2759"/>
<dbReference type="Pfam" id="PF10551">
    <property type="entry name" value="MULE"/>
    <property type="match status" value="1"/>
</dbReference>
<dbReference type="Proteomes" id="UP001165121">
    <property type="component" value="Unassembled WGS sequence"/>
</dbReference>
<organism evidence="2 3">
    <name type="scientific">Phytophthora fragariaefolia</name>
    <dbReference type="NCBI Taxonomy" id="1490495"/>
    <lineage>
        <taxon>Eukaryota</taxon>
        <taxon>Sar</taxon>
        <taxon>Stramenopiles</taxon>
        <taxon>Oomycota</taxon>
        <taxon>Peronosporomycetes</taxon>
        <taxon>Peronosporales</taxon>
        <taxon>Peronosporaceae</taxon>
        <taxon>Phytophthora</taxon>
    </lineage>
</organism>
<evidence type="ECO:0000313" key="3">
    <source>
        <dbReference type="Proteomes" id="UP001165121"/>
    </source>
</evidence>
<keyword evidence="3" id="KW-1185">Reference proteome</keyword>
<feature type="domain" description="MULE transposase" evidence="1">
    <location>
        <begin position="108"/>
        <end position="157"/>
    </location>
</feature>
<dbReference type="EMBL" id="BSXT01002811">
    <property type="protein sequence ID" value="GMF51077.1"/>
    <property type="molecule type" value="Genomic_DNA"/>
</dbReference>